<accession>A0ABT8V7V6</accession>
<reference evidence="1" key="1">
    <citation type="submission" date="2023-07" db="EMBL/GenBank/DDBJ databases">
        <authorList>
            <person name="Aktuganov G."/>
            <person name="Boyko T."/>
            <person name="Delegan Y."/>
            <person name="Galimzianova N."/>
            <person name="Gilvanova E."/>
            <person name="Korobov V."/>
            <person name="Kuzmina L."/>
            <person name="Melentiev A."/>
            <person name="Milman P."/>
            <person name="Ryabova A."/>
            <person name="Stupak E."/>
            <person name="Yasakov T."/>
            <person name="Zharikova N."/>
            <person name="Zhurenko E."/>
        </authorList>
    </citation>
    <scope>NUCLEOTIDE SEQUENCE</scope>
    <source>
        <strain evidence="1">IB-739</strain>
    </source>
</reference>
<proteinExistence type="predicted"/>
<dbReference type="SUPFAM" id="SSF81301">
    <property type="entry name" value="Nucleotidyltransferase"/>
    <property type="match status" value="1"/>
</dbReference>
<organism evidence="1 2">
    <name type="scientific">Paenibacillus ehimensis</name>
    <dbReference type="NCBI Taxonomy" id="79264"/>
    <lineage>
        <taxon>Bacteria</taxon>
        <taxon>Bacillati</taxon>
        <taxon>Bacillota</taxon>
        <taxon>Bacilli</taxon>
        <taxon>Bacillales</taxon>
        <taxon>Paenibacillaceae</taxon>
        <taxon>Paenibacillus</taxon>
    </lineage>
</organism>
<dbReference type="InterPro" id="IPR043519">
    <property type="entry name" value="NT_sf"/>
</dbReference>
<evidence type="ECO:0000313" key="1">
    <source>
        <dbReference type="EMBL" id="MDO3676549.1"/>
    </source>
</evidence>
<gene>
    <name evidence="1" type="ORF">Q3C12_06005</name>
</gene>
<dbReference type="Pfam" id="PF04229">
    <property type="entry name" value="GrpB"/>
    <property type="match status" value="1"/>
</dbReference>
<protein>
    <submittedName>
        <fullName evidence="1">GrpB family protein</fullName>
    </submittedName>
</protein>
<comment type="caution">
    <text evidence="1">The sequence shown here is derived from an EMBL/GenBank/DDBJ whole genome shotgun (WGS) entry which is preliminary data.</text>
</comment>
<evidence type="ECO:0000313" key="2">
    <source>
        <dbReference type="Proteomes" id="UP001168883"/>
    </source>
</evidence>
<dbReference type="Gene3D" id="3.30.460.10">
    <property type="entry name" value="Beta Polymerase, domain 2"/>
    <property type="match status" value="1"/>
</dbReference>
<sequence>MKNPVIILPYNDSWPAEFKTIGERIRQALGDAAIRIDHVGSTSVKGIDAKPVIDIQISVKQLASLETYKPQLESAGFLHREDNPDKSKAYFRERPGTKRTHIHVREHGSWSEQLTLLFRDYLRAHPEACTAYVKEKHRLMELYRNEREKYVDGKAPVIWSILQQAHFWSQETGWKPGKSDL</sequence>
<keyword evidence="2" id="KW-1185">Reference proteome</keyword>
<name>A0ABT8V7V6_9BACL</name>
<dbReference type="RefSeq" id="WP_302877586.1">
    <property type="nucleotide sequence ID" value="NZ_JARLKN010000018.1"/>
</dbReference>
<dbReference type="EMBL" id="JAUMKJ010000006">
    <property type="protein sequence ID" value="MDO3676549.1"/>
    <property type="molecule type" value="Genomic_DNA"/>
</dbReference>
<dbReference type="InterPro" id="IPR007344">
    <property type="entry name" value="GrpB/CoaE"/>
</dbReference>
<dbReference type="Proteomes" id="UP001168883">
    <property type="component" value="Unassembled WGS sequence"/>
</dbReference>
<dbReference type="PANTHER" id="PTHR34822">
    <property type="entry name" value="GRPB DOMAIN PROTEIN (AFU_ORTHOLOGUE AFUA_1G01530)"/>
    <property type="match status" value="1"/>
</dbReference>
<dbReference type="PANTHER" id="PTHR34822:SF1">
    <property type="entry name" value="GRPB FAMILY PROTEIN"/>
    <property type="match status" value="1"/>
</dbReference>